<evidence type="ECO:0000259" key="7">
    <source>
        <dbReference type="PROSITE" id="PS51846"/>
    </source>
</evidence>
<comment type="subcellular location">
    <subcellularLocation>
        <location evidence="1">Cell membrane</location>
        <topology evidence="1">Multi-pass membrane protein</topology>
    </subcellularLocation>
</comment>
<evidence type="ECO:0000256" key="1">
    <source>
        <dbReference type="ARBA" id="ARBA00004651"/>
    </source>
</evidence>
<evidence type="ECO:0000256" key="4">
    <source>
        <dbReference type="PROSITE-ProRule" id="PRU01193"/>
    </source>
</evidence>
<feature type="transmembrane region" description="Helical" evidence="5">
    <location>
        <begin position="96"/>
        <end position="121"/>
    </location>
</feature>
<dbReference type="PANTHER" id="PTHR43099">
    <property type="entry name" value="UPF0053 PROTEIN YRKA"/>
    <property type="match status" value="1"/>
</dbReference>
<dbReference type="InterPro" id="IPR051676">
    <property type="entry name" value="UPF0053_domain"/>
</dbReference>
<feature type="transmembrane region" description="Helical" evidence="5">
    <location>
        <begin position="6"/>
        <end position="29"/>
    </location>
</feature>
<dbReference type="PANTHER" id="PTHR43099:SF5">
    <property type="entry name" value="HLYC_CORC FAMILY TRANSPORTER"/>
    <property type="match status" value="1"/>
</dbReference>
<keyword evidence="4 5" id="KW-0812">Transmembrane</keyword>
<evidence type="ECO:0000259" key="6">
    <source>
        <dbReference type="PROSITE" id="PS51371"/>
    </source>
</evidence>
<dbReference type="Gene3D" id="3.10.580.10">
    <property type="entry name" value="CBS-domain"/>
    <property type="match status" value="1"/>
</dbReference>
<evidence type="ECO:0000313" key="8">
    <source>
        <dbReference type="EMBL" id="TCK21243.1"/>
    </source>
</evidence>
<keyword evidence="3" id="KW-0129">CBS domain</keyword>
<sequence>MSVVEIVVSVALIAASAFFVAVEFALVAARSYRLEEAARTSASGRAALRSSKDLSLLLAGSQLGITLCVLGLGAVTKPAVDHALQPLFEGWGIPTAVAGVVSFVLSLIVVTFLHLVVGEMAPKSWAISHPERSAILLALPMRAFMVVTRPLLVALNGMANRCLRLVGVEPVDEMASGRNPDDLRELVDHSARTGALDEERRSQLVTALELERTPLRSLVHDPVGVGADDDVERIREVARETGHLRLIVRDGGRPVGFVHVRDTLTRPEGTTARDLMRPVLTLAADTPSYAAVSTMRERRSHIVLVESEGKQIGLVTLADLVDRLLPAGAPASPAAS</sequence>
<protein>
    <submittedName>
        <fullName evidence="8">CBS domain containing-hemolysin-like protein</fullName>
    </submittedName>
</protein>
<proteinExistence type="predicted"/>
<dbReference type="AlphaFoldDB" id="A0A4R1HK12"/>
<keyword evidence="2" id="KW-1003">Cell membrane</keyword>
<evidence type="ECO:0000256" key="3">
    <source>
        <dbReference type="PROSITE-ProRule" id="PRU00703"/>
    </source>
</evidence>
<dbReference type="SMART" id="SM00116">
    <property type="entry name" value="CBS"/>
    <property type="match status" value="2"/>
</dbReference>
<dbReference type="PROSITE" id="PS51371">
    <property type="entry name" value="CBS"/>
    <property type="match status" value="1"/>
</dbReference>
<evidence type="ECO:0000256" key="5">
    <source>
        <dbReference type="SAM" id="Phobius"/>
    </source>
</evidence>
<gene>
    <name evidence="8" type="ORF">EV378_5223</name>
</gene>
<dbReference type="OrthoDB" id="110231at2"/>
<keyword evidence="9" id="KW-1185">Reference proteome</keyword>
<evidence type="ECO:0000313" key="9">
    <source>
        <dbReference type="Proteomes" id="UP000295560"/>
    </source>
</evidence>
<comment type="caution">
    <text evidence="8">The sequence shown here is derived from an EMBL/GenBank/DDBJ whole genome shotgun (WGS) entry which is preliminary data.</text>
</comment>
<feature type="transmembrane region" description="Helical" evidence="5">
    <location>
        <begin position="54"/>
        <end position="76"/>
    </location>
</feature>
<reference evidence="8 9" key="1">
    <citation type="submission" date="2019-03" db="EMBL/GenBank/DDBJ databases">
        <title>Sequencing the genomes of 1000 actinobacteria strains.</title>
        <authorList>
            <person name="Klenk H.-P."/>
        </authorList>
    </citation>
    <scope>NUCLEOTIDE SEQUENCE [LARGE SCALE GENOMIC DNA]</scope>
    <source>
        <strain evidence="8 9">DSM 44969</strain>
    </source>
</reference>
<evidence type="ECO:0000256" key="2">
    <source>
        <dbReference type="ARBA" id="ARBA00022475"/>
    </source>
</evidence>
<accession>A0A4R1HK12</accession>
<name>A0A4R1HK12_PSEEN</name>
<dbReference type="InterPro" id="IPR002550">
    <property type="entry name" value="CNNM"/>
</dbReference>
<dbReference type="InterPro" id="IPR000644">
    <property type="entry name" value="CBS_dom"/>
</dbReference>
<dbReference type="Pfam" id="PF01595">
    <property type="entry name" value="CNNM"/>
    <property type="match status" value="1"/>
</dbReference>
<keyword evidence="4 5" id="KW-1133">Transmembrane helix</keyword>
<dbReference type="InterPro" id="IPR046342">
    <property type="entry name" value="CBS_dom_sf"/>
</dbReference>
<feature type="domain" description="CNNM transmembrane" evidence="7">
    <location>
        <begin position="1"/>
        <end position="200"/>
    </location>
</feature>
<feature type="domain" description="CBS" evidence="6">
    <location>
        <begin position="275"/>
        <end position="332"/>
    </location>
</feature>
<dbReference type="PROSITE" id="PS51846">
    <property type="entry name" value="CNNM"/>
    <property type="match status" value="1"/>
</dbReference>
<keyword evidence="4 5" id="KW-0472">Membrane</keyword>
<dbReference type="Proteomes" id="UP000295560">
    <property type="component" value="Unassembled WGS sequence"/>
</dbReference>
<organism evidence="8 9">
    <name type="scientific">Pseudonocardia endophytica</name>
    <dbReference type="NCBI Taxonomy" id="401976"/>
    <lineage>
        <taxon>Bacteria</taxon>
        <taxon>Bacillati</taxon>
        <taxon>Actinomycetota</taxon>
        <taxon>Actinomycetes</taxon>
        <taxon>Pseudonocardiales</taxon>
        <taxon>Pseudonocardiaceae</taxon>
        <taxon>Pseudonocardia</taxon>
    </lineage>
</organism>
<dbReference type="Pfam" id="PF00571">
    <property type="entry name" value="CBS"/>
    <property type="match status" value="2"/>
</dbReference>
<dbReference type="RefSeq" id="WP_132430014.1">
    <property type="nucleotide sequence ID" value="NZ_SMFZ01000002.1"/>
</dbReference>
<dbReference type="GO" id="GO:0005886">
    <property type="term" value="C:plasma membrane"/>
    <property type="evidence" value="ECO:0007669"/>
    <property type="project" value="UniProtKB-SubCell"/>
</dbReference>
<dbReference type="SUPFAM" id="SSF54631">
    <property type="entry name" value="CBS-domain pair"/>
    <property type="match status" value="1"/>
</dbReference>
<dbReference type="Gene3D" id="3.90.1280.20">
    <property type="match status" value="1"/>
</dbReference>
<dbReference type="EMBL" id="SMFZ01000002">
    <property type="protein sequence ID" value="TCK21243.1"/>
    <property type="molecule type" value="Genomic_DNA"/>
</dbReference>